<evidence type="ECO:0000313" key="2">
    <source>
        <dbReference type="Proteomes" id="UP000500938"/>
    </source>
</evidence>
<dbReference type="EMBL" id="CP053085">
    <property type="protein sequence ID" value="QJR36367.1"/>
    <property type="molecule type" value="Genomic_DNA"/>
</dbReference>
<sequence>MHRTLQPDGWSRPRGYANGISARGRQIHVAGQIGWNAQQQMVSDDFVAQARQALRNIVEVLACDGATPEHLVRLTWYVTDRERYIASGAALGEAYREILGRVYPAMSAVQVCALMEPDALVEIEATAIVPDEPL</sequence>
<dbReference type="InterPro" id="IPR006175">
    <property type="entry name" value="YjgF/YER057c/UK114"/>
</dbReference>
<proteinExistence type="predicted"/>
<accession>A0A6M4IS67</accession>
<dbReference type="PANTHER" id="PTHR43857:SF1">
    <property type="entry name" value="YJGH FAMILY PROTEIN"/>
    <property type="match status" value="1"/>
</dbReference>
<dbReference type="Proteomes" id="UP000500938">
    <property type="component" value="Chromosome"/>
</dbReference>
<organism evidence="1 2">
    <name type="scientific">Gemmatimonas groenlandica</name>
    <dbReference type="NCBI Taxonomy" id="2732249"/>
    <lineage>
        <taxon>Bacteria</taxon>
        <taxon>Pseudomonadati</taxon>
        <taxon>Gemmatimonadota</taxon>
        <taxon>Gemmatimonadia</taxon>
        <taxon>Gemmatimonadales</taxon>
        <taxon>Gemmatimonadaceae</taxon>
        <taxon>Gemmatimonas</taxon>
    </lineage>
</organism>
<dbReference type="KEGG" id="ggr:HKW67_13065"/>
<reference evidence="1 2" key="1">
    <citation type="submission" date="2020-05" db="EMBL/GenBank/DDBJ databases">
        <title>Complete genome sequence of Gemmatimonas greenlandica TET16.</title>
        <authorList>
            <person name="Zeng Y."/>
        </authorList>
    </citation>
    <scope>NUCLEOTIDE SEQUENCE [LARGE SCALE GENOMIC DNA]</scope>
    <source>
        <strain evidence="1 2">TET16</strain>
    </source>
</reference>
<gene>
    <name evidence="1" type="ORF">HKW67_13065</name>
</gene>
<dbReference type="PANTHER" id="PTHR43857">
    <property type="entry name" value="BLR7761 PROTEIN"/>
    <property type="match status" value="1"/>
</dbReference>
<protein>
    <submittedName>
        <fullName evidence="1">RidA family protein</fullName>
    </submittedName>
</protein>
<dbReference type="Pfam" id="PF01042">
    <property type="entry name" value="Ribonuc_L-PSP"/>
    <property type="match status" value="1"/>
</dbReference>
<dbReference type="SUPFAM" id="SSF55298">
    <property type="entry name" value="YjgF-like"/>
    <property type="match status" value="1"/>
</dbReference>
<dbReference type="AlphaFoldDB" id="A0A6M4IS67"/>
<dbReference type="InterPro" id="IPR035959">
    <property type="entry name" value="RutC-like_sf"/>
</dbReference>
<dbReference type="CDD" id="cd00448">
    <property type="entry name" value="YjgF_YER057c_UK114_family"/>
    <property type="match status" value="1"/>
</dbReference>
<dbReference type="RefSeq" id="WP_171225799.1">
    <property type="nucleotide sequence ID" value="NZ_CP053085.1"/>
</dbReference>
<keyword evidence="2" id="KW-1185">Reference proteome</keyword>
<name>A0A6M4IS67_9BACT</name>
<evidence type="ECO:0000313" key="1">
    <source>
        <dbReference type="EMBL" id="QJR36367.1"/>
    </source>
</evidence>
<dbReference type="Gene3D" id="3.30.1330.40">
    <property type="entry name" value="RutC-like"/>
    <property type="match status" value="1"/>
</dbReference>